<name>A0A4Z0BNQ3_9BURK</name>
<organism evidence="13 14">
    <name type="scientific">Ramlibacter rhizophilus</name>
    <dbReference type="NCBI Taxonomy" id="1781167"/>
    <lineage>
        <taxon>Bacteria</taxon>
        <taxon>Pseudomonadati</taxon>
        <taxon>Pseudomonadota</taxon>
        <taxon>Betaproteobacteria</taxon>
        <taxon>Burkholderiales</taxon>
        <taxon>Comamonadaceae</taxon>
        <taxon>Ramlibacter</taxon>
    </lineage>
</organism>
<dbReference type="PRINTS" id="PR00164">
    <property type="entry name" value="ABC2TRNSPORT"/>
</dbReference>
<dbReference type="Pfam" id="PF01061">
    <property type="entry name" value="ABC2_membrane"/>
    <property type="match status" value="1"/>
</dbReference>
<evidence type="ECO:0000256" key="9">
    <source>
        <dbReference type="ARBA" id="ARBA00023047"/>
    </source>
</evidence>
<accession>A0A4Z0BNQ3</accession>
<evidence type="ECO:0000313" key="13">
    <source>
        <dbReference type="EMBL" id="TFY99674.1"/>
    </source>
</evidence>
<keyword evidence="9" id="KW-0625">Polysaccharide transport</keyword>
<evidence type="ECO:0000256" key="7">
    <source>
        <dbReference type="ARBA" id="ARBA00022903"/>
    </source>
</evidence>
<evidence type="ECO:0000256" key="10">
    <source>
        <dbReference type="ARBA" id="ARBA00023136"/>
    </source>
</evidence>
<dbReference type="Proteomes" id="UP000297564">
    <property type="component" value="Unassembled WGS sequence"/>
</dbReference>
<feature type="transmembrane region" description="Helical" evidence="11">
    <location>
        <begin position="34"/>
        <end position="54"/>
    </location>
</feature>
<feature type="transmembrane region" description="Helical" evidence="11">
    <location>
        <begin position="234"/>
        <end position="252"/>
    </location>
</feature>
<evidence type="ECO:0000259" key="12">
    <source>
        <dbReference type="PROSITE" id="PS51012"/>
    </source>
</evidence>
<dbReference type="GO" id="GO:0043190">
    <property type="term" value="C:ATP-binding cassette (ABC) transporter complex"/>
    <property type="evidence" value="ECO:0007669"/>
    <property type="project" value="InterPro"/>
</dbReference>
<comment type="similarity">
    <text evidence="2 11">Belongs to the ABC-2 integral membrane protein family.</text>
</comment>
<keyword evidence="10 11" id="KW-0472">Membrane</keyword>
<keyword evidence="5" id="KW-0762">Sugar transport</keyword>
<evidence type="ECO:0000256" key="2">
    <source>
        <dbReference type="ARBA" id="ARBA00007783"/>
    </source>
</evidence>
<dbReference type="EMBL" id="SMLL01000004">
    <property type="protein sequence ID" value="TFY99674.1"/>
    <property type="molecule type" value="Genomic_DNA"/>
</dbReference>
<reference evidence="13 14" key="1">
    <citation type="submission" date="2019-03" db="EMBL/GenBank/DDBJ databases">
        <title>Ramlibacter rhizophilus CCTCC AB2015357, whole genome shotgun sequence.</title>
        <authorList>
            <person name="Zhang X."/>
            <person name="Feng G."/>
            <person name="Zhu H."/>
        </authorList>
    </citation>
    <scope>NUCLEOTIDE SEQUENCE [LARGE SCALE GENOMIC DNA]</scope>
    <source>
        <strain evidence="13 14">CCTCC AB2015357</strain>
    </source>
</reference>
<dbReference type="OrthoDB" id="9786910at2"/>
<feature type="domain" description="ABC transmembrane type-2" evidence="12">
    <location>
        <begin position="31"/>
        <end position="255"/>
    </location>
</feature>
<feature type="transmembrane region" description="Helical" evidence="11">
    <location>
        <begin position="142"/>
        <end position="169"/>
    </location>
</feature>
<dbReference type="GO" id="GO:0140359">
    <property type="term" value="F:ABC-type transporter activity"/>
    <property type="evidence" value="ECO:0007669"/>
    <property type="project" value="InterPro"/>
</dbReference>
<evidence type="ECO:0000256" key="1">
    <source>
        <dbReference type="ARBA" id="ARBA00004651"/>
    </source>
</evidence>
<feature type="transmembrane region" description="Helical" evidence="11">
    <location>
        <begin position="175"/>
        <end position="196"/>
    </location>
</feature>
<keyword evidence="4 11" id="KW-1003">Cell membrane</keyword>
<dbReference type="PROSITE" id="PS51012">
    <property type="entry name" value="ABC_TM2"/>
    <property type="match status" value="1"/>
</dbReference>
<dbReference type="InterPro" id="IPR000412">
    <property type="entry name" value="ABC_2_transport"/>
</dbReference>
<evidence type="ECO:0000256" key="11">
    <source>
        <dbReference type="RuleBase" id="RU361157"/>
    </source>
</evidence>
<dbReference type="PANTHER" id="PTHR30413">
    <property type="entry name" value="INNER MEMBRANE TRANSPORT PERMEASE"/>
    <property type="match status" value="1"/>
</dbReference>
<protein>
    <recommendedName>
        <fullName evidence="11">Transport permease protein</fullName>
    </recommendedName>
</protein>
<comment type="caution">
    <text evidence="13">The sequence shown here is derived from an EMBL/GenBank/DDBJ whole genome shotgun (WGS) entry which is preliminary data.</text>
</comment>
<sequence>MTLLGFDRRDLSTTWNFFRMFLRDRFLGSRLGTVWALVNPLLMLGTYTFVFGFVFKSKLPGSDTTLAFATWLIAGYGPWLAISESLNSASQSVVANGGLVKNMAFKTECLPLAASLLGMVPLSISVVFAFTLLFIDGNYPTWHALAAVAGVVMTFAFVASLGLGAAAVTPFVRDFGVMLPSLLMMLLFATPIFYPLEAMPGKLRAISAWNPFYLTVDFIRSPLIYHTIPPLKQWLFVAGVTACIGLVNLRLFRRLKGNLSSVV</sequence>
<evidence type="ECO:0000256" key="3">
    <source>
        <dbReference type="ARBA" id="ARBA00022448"/>
    </source>
</evidence>
<dbReference type="RefSeq" id="WP_135285217.1">
    <property type="nucleotide sequence ID" value="NZ_SMLL01000004.1"/>
</dbReference>
<evidence type="ECO:0000313" key="14">
    <source>
        <dbReference type="Proteomes" id="UP000297564"/>
    </source>
</evidence>
<dbReference type="InterPro" id="IPR013525">
    <property type="entry name" value="ABC2_TM"/>
</dbReference>
<dbReference type="GO" id="GO:0015774">
    <property type="term" value="P:polysaccharide transport"/>
    <property type="evidence" value="ECO:0007669"/>
    <property type="project" value="UniProtKB-KW"/>
</dbReference>
<dbReference type="AlphaFoldDB" id="A0A4Z0BNQ3"/>
<keyword evidence="8 11" id="KW-1133">Transmembrane helix</keyword>
<evidence type="ECO:0000256" key="4">
    <source>
        <dbReference type="ARBA" id="ARBA00022475"/>
    </source>
</evidence>
<keyword evidence="6 11" id="KW-0812">Transmembrane</keyword>
<keyword evidence="14" id="KW-1185">Reference proteome</keyword>
<comment type="subcellular location">
    <subcellularLocation>
        <location evidence="11">Cell inner membrane</location>
        <topology evidence="11">Multi-pass membrane protein</topology>
    </subcellularLocation>
    <subcellularLocation>
        <location evidence="1">Cell membrane</location>
        <topology evidence="1">Multi-pass membrane protein</topology>
    </subcellularLocation>
</comment>
<evidence type="ECO:0000256" key="6">
    <source>
        <dbReference type="ARBA" id="ARBA00022692"/>
    </source>
</evidence>
<gene>
    <name evidence="13" type="ORF">EZ242_11040</name>
</gene>
<evidence type="ECO:0000256" key="5">
    <source>
        <dbReference type="ARBA" id="ARBA00022597"/>
    </source>
</evidence>
<keyword evidence="7" id="KW-0972">Capsule biogenesis/degradation</keyword>
<proteinExistence type="inferred from homology"/>
<feature type="transmembrane region" description="Helical" evidence="11">
    <location>
        <begin position="66"/>
        <end position="82"/>
    </location>
</feature>
<keyword evidence="3 11" id="KW-0813">Transport</keyword>
<feature type="transmembrane region" description="Helical" evidence="11">
    <location>
        <begin position="112"/>
        <end position="135"/>
    </location>
</feature>
<dbReference type="GO" id="GO:0015920">
    <property type="term" value="P:lipopolysaccharide transport"/>
    <property type="evidence" value="ECO:0007669"/>
    <property type="project" value="TreeGrafter"/>
</dbReference>
<dbReference type="InterPro" id="IPR047817">
    <property type="entry name" value="ABC2_TM_bact-type"/>
</dbReference>
<dbReference type="PANTHER" id="PTHR30413:SF10">
    <property type="entry name" value="CAPSULE POLYSACCHARIDE EXPORT INNER-MEMBRANE PROTEIN CTRC"/>
    <property type="match status" value="1"/>
</dbReference>
<evidence type="ECO:0000256" key="8">
    <source>
        <dbReference type="ARBA" id="ARBA00022989"/>
    </source>
</evidence>